<feature type="coiled-coil region" evidence="4">
    <location>
        <begin position="163"/>
        <end position="190"/>
    </location>
</feature>
<dbReference type="Gramene" id="Vigun10g142900.1.v1.2">
    <property type="protein sequence ID" value="Vigun10g142900.1.v1.2"/>
    <property type="gene ID" value="Vigun10g142900.v1.2"/>
</dbReference>
<evidence type="ECO:0000256" key="2">
    <source>
        <dbReference type="ARBA" id="ARBA00022737"/>
    </source>
</evidence>
<feature type="compositionally biased region" description="Acidic residues" evidence="5">
    <location>
        <begin position="129"/>
        <end position="147"/>
    </location>
</feature>
<sequence length="636" mass="70437">MWKLLHPTTSTLTSRTLLNQPFRPTSASAANPLAVAVIAAVCALILLLILTALSALYYCLRRRKTFFADPTVNLFHCDDAAAAACRKAGNTMESPELQPLLARKASKAAVDDEEQQLCSPRGKITESELVCEPEESNSEDDEAGVSDNEAETEILIHFLISLREEKKKQAAKLEKVLNFLNEDIKEVERSYSLGTDSVFPLAPMKNPKLRGNDVHSQDSSNSDIGKMIRRPFVDEERLMSNINELESSYFAARSRVLPKEASSVSSNDKNVMESEWRHVENVDNKEPRRIQSSVACLESFCEGLCKFARYSKFEECGRLENSDGNIICGLSFDRDEDYIATGGISTKIKIFELSSAISSDSDDIQYPVVVEMSNQSKISSVCWNTCIQNHLASADYDGEIKMWDAGTGQLLSQYIEHEKRAWSVDISLSDPKMFASGSDDGSVKVWNINERNSVETITMVANICCVQFSPPSKNLLFFGSADHKVYGYDLRHTRIPWCSLAGHGKAVSYVKFIDAETVVTASTDNSLKLWDLKKTSSSALSSDACALTFKGHRNKKNFVGLSVSDGYIACGSESNEVYCYHKSLLVPIATHKFEPIDPISDDPRNGGFVSSVCWRKKSDMLVAANSVGIVKLLQMV</sequence>
<keyword evidence="6" id="KW-0472">Membrane</keyword>
<dbReference type="OrthoDB" id="273771at2759"/>
<dbReference type="EMBL" id="CP039352">
    <property type="protein sequence ID" value="QCE02608.1"/>
    <property type="molecule type" value="Genomic_DNA"/>
</dbReference>
<dbReference type="InterPro" id="IPR020472">
    <property type="entry name" value="WD40_PAC1"/>
</dbReference>
<proteinExistence type="predicted"/>
<dbReference type="InterPro" id="IPR015943">
    <property type="entry name" value="WD40/YVTN_repeat-like_dom_sf"/>
</dbReference>
<evidence type="ECO:0000256" key="5">
    <source>
        <dbReference type="SAM" id="MobiDB-lite"/>
    </source>
</evidence>
<organism evidence="7 8">
    <name type="scientific">Vigna unguiculata</name>
    <name type="common">Cowpea</name>
    <dbReference type="NCBI Taxonomy" id="3917"/>
    <lineage>
        <taxon>Eukaryota</taxon>
        <taxon>Viridiplantae</taxon>
        <taxon>Streptophyta</taxon>
        <taxon>Embryophyta</taxon>
        <taxon>Tracheophyta</taxon>
        <taxon>Spermatophyta</taxon>
        <taxon>Magnoliopsida</taxon>
        <taxon>eudicotyledons</taxon>
        <taxon>Gunneridae</taxon>
        <taxon>Pentapetalae</taxon>
        <taxon>rosids</taxon>
        <taxon>fabids</taxon>
        <taxon>Fabales</taxon>
        <taxon>Fabaceae</taxon>
        <taxon>Papilionoideae</taxon>
        <taxon>50 kb inversion clade</taxon>
        <taxon>NPAAA clade</taxon>
        <taxon>indigoferoid/millettioid clade</taxon>
        <taxon>Phaseoleae</taxon>
        <taxon>Vigna</taxon>
    </lineage>
</organism>
<keyword evidence="2" id="KW-0677">Repeat</keyword>
<keyword evidence="6" id="KW-1133">Transmembrane helix</keyword>
<dbReference type="SMART" id="SM00320">
    <property type="entry name" value="WD40"/>
    <property type="match status" value="7"/>
</dbReference>
<name>A0A4D6MNM4_VIGUN</name>
<dbReference type="InterPro" id="IPR044630">
    <property type="entry name" value="SPA1/2/3/4"/>
</dbReference>
<evidence type="ECO:0000256" key="6">
    <source>
        <dbReference type="SAM" id="Phobius"/>
    </source>
</evidence>
<feature type="region of interest" description="Disordered" evidence="5">
    <location>
        <begin position="128"/>
        <end position="147"/>
    </location>
</feature>
<dbReference type="InterPro" id="IPR019775">
    <property type="entry name" value="WD40_repeat_CS"/>
</dbReference>
<gene>
    <name evidence="7" type="ORF">DEO72_LG8g623</name>
</gene>
<reference evidence="7 8" key="1">
    <citation type="submission" date="2019-04" db="EMBL/GenBank/DDBJ databases">
        <title>An improved genome assembly and genetic linkage map for asparagus bean, Vigna unguiculata ssp. sesquipedialis.</title>
        <authorList>
            <person name="Xia Q."/>
            <person name="Zhang R."/>
            <person name="Dong Y."/>
        </authorList>
    </citation>
    <scope>NUCLEOTIDE SEQUENCE [LARGE SCALE GENOMIC DNA]</scope>
    <source>
        <tissue evidence="7">Leaf</tissue>
    </source>
</reference>
<dbReference type="Pfam" id="PF00400">
    <property type="entry name" value="WD40"/>
    <property type="match status" value="3"/>
</dbReference>
<dbReference type="PANTHER" id="PTHR44218">
    <property type="entry name" value="PROTEIN SPA1-RELATED 2"/>
    <property type="match status" value="1"/>
</dbReference>
<feature type="transmembrane region" description="Helical" evidence="6">
    <location>
        <begin position="33"/>
        <end position="60"/>
    </location>
</feature>
<evidence type="ECO:0000256" key="4">
    <source>
        <dbReference type="SAM" id="Coils"/>
    </source>
</evidence>
<evidence type="ECO:0000313" key="8">
    <source>
        <dbReference type="Proteomes" id="UP000501690"/>
    </source>
</evidence>
<evidence type="ECO:0000256" key="3">
    <source>
        <dbReference type="PROSITE-ProRule" id="PRU00221"/>
    </source>
</evidence>
<feature type="repeat" description="WD" evidence="3">
    <location>
        <begin position="371"/>
        <end position="413"/>
    </location>
</feature>
<dbReference type="GO" id="GO:0009640">
    <property type="term" value="P:photomorphogenesis"/>
    <property type="evidence" value="ECO:0007669"/>
    <property type="project" value="InterPro"/>
</dbReference>
<dbReference type="InterPro" id="IPR001680">
    <property type="entry name" value="WD40_rpt"/>
</dbReference>
<keyword evidence="1 3" id="KW-0853">WD repeat</keyword>
<dbReference type="SUPFAM" id="SSF50978">
    <property type="entry name" value="WD40 repeat-like"/>
    <property type="match status" value="1"/>
</dbReference>
<dbReference type="PROSITE" id="PS50082">
    <property type="entry name" value="WD_REPEATS_2"/>
    <property type="match status" value="3"/>
</dbReference>
<dbReference type="AlphaFoldDB" id="A0A4D6MNM4"/>
<keyword evidence="6" id="KW-0812">Transmembrane</keyword>
<protein>
    <submittedName>
        <fullName evidence="7">E3 ubiquitin-protein ligase RFWD2</fullName>
    </submittedName>
</protein>
<keyword evidence="4" id="KW-0175">Coiled coil</keyword>
<feature type="repeat" description="WD" evidence="3">
    <location>
        <begin position="500"/>
        <end position="540"/>
    </location>
</feature>
<dbReference type="PROSITE" id="PS00678">
    <property type="entry name" value="WD_REPEATS_1"/>
    <property type="match status" value="1"/>
</dbReference>
<evidence type="ECO:0000313" key="7">
    <source>
        <dbReference type="EMBL" id="QCE02608.1"/>
    </source>
</evidence>
<dbReference type="PROSITE" id="PS50294">
    <property type="entry name" value="WD_REPEATS_REGION"/>
    <property type="match status" value="2"/>
</dbReference>
<evidence type="ECO:0000256" key="1">
    <source>
        <dbReference type="ARBA" id="ARBA00022574"/>
    </source>
</evidence>
<dbReference type="Proteomes" id="UP000501690">
    <property type="component" value="Linkage Group LG8"/>
</dbReference>
<feature type="repeat" description="WD" evidence="3">
    <location>
        <begin position="414"/>
        <end position="456"/>
    </location>
</feature>
<dbReference type="PRINTS" id="PR00320">
    <property type="entry name" value="GPROTEINBRPT"/>
</dbReference>
<accession>A0A4D6MNM4</accession>
<dbReference type="InterPro" id="IPR036322">
    <property type="entry name" value="WD40_repeat_dom_sf"/>
</dbReference>
<dbReference type="Gene3D" id="2.130.10.10">
    <property type="entry name" value="YVTN repeat-like/Quinoprotein amine dehydrogenase"/>
    <property type="match status" value="1"/>
</dbReference>
<keyword evidence="8" id="KW-1185">Reference proteome</keyword>
<dbReference type="PANTHER" id="PTHR44218:SF10">
    <property type="entry name" value="LIGASE COP1, PUTATIVE-RELATED"/>
    <property type="match status" value="1"/>
</dbReference>